<dbReference type="EMBL" id="SRRO01000001">
    <property type="protein sequence ID" value="TGN65045.1"/>
    <property type="molecule type" value="Genomic_DNA"/>
</dbReference>
<sequence>MEVLFDRVAGLDVGKASVSVCVRTPGARRGRRSETRTFKTTTGSLKVMRDWLLNEGVTIAAIESTSTYWKAPFYCLEDVMEVWLLNAAHMKAVPGRKTDVRDAEWIAQLLEHGLLRPSMVPPPAIRQLRMLTRYRVQLMGDRTREAIRLEMMLEDASIKLSSVASSLTTVSARVILQAMIDGERDPLALAQLAKGRMRSKIPDLAQALDGHFDDHHAQMARAILGRLELVERSLVELDAVIAAKCTPWQHEIDLLQTIPGVGEKVAQVIVAETGADMSRFPSAAHLAAWAGVAPGIHESAGKRTPTSKRHGNKWLTAMLVEAAGSVARVHGSNYLSAQHARLAKRRGTGRAQVAVAHSILVSAWHMLTKDEPYQDLGADWLARRNDEAHARRLVAQLERLGHTVQLDAAS</sequence>
<accession>A0A4Z1CFN7</accession>
<dbReference type="Proteomes" id="UP000297496">
    <property type="component" value="Unassembled WGS sequence"/>
</dbReference>
<gene>
    <name evidence="3" type="ORF">EXE59_14525</name>
</gene>
<dbReference type="GO" id="GO:0003677">
    <property type="term" value="F:DNA binding"/>
    <property type="evidence" value="ECO:0007669"/>
    <property type="project" value="InterPro"/>
</dbReference>
<dbReference type="NCBIfam" id="NF033542">
    <property type="entry name" value="transpos_IS110"/>
    <property type="match status" value="1"/>
</dbReference>
<dbReference type="InterPro" id="IPR047650">
    <property type="entry name" value="Transpos_IS110"/>
</dbReference>
<name>A0A4Z1CFN7_9ACTN</name>
<feature type="domain" description="Transposase IS110-like N-terminal" evidence="1">
    <location>
        <begin position="9"/>
        <end position="155"/>
    </location>
</feature>
<organism evidence="3 4">
    <name type="scientific">Nocardioides eburneiflavus</name>
    <dbReference type="NCBI Taxonomy" id="2518372"/>
    <lineage>
        <taxon>Bacteria</taxon>
        <taxon>Bacillati</taxon>
        <taxon>Actinomycetota</taxon>
        <taxon>Actinomycetes</taxon>
        <taxon>Propionibacteriales</taxon>
        <taxon>Nocardioidaceae</taxon>
        <taxon>Nocardioides</taxon>
    </lineage>
</organism>
<dbReference type="Pfam" id="PF02371">
    <property type="entry name" value="Transposase_20"/>
    <property type="match status" value="1"/>
</dbReference>
<dbReference type="Pfam" id="PF01548">
    <property type="entry name" value="DEDD_Tnp_IS110"/>
    <property type="match status" value="1"/>
</dbReference>
<comment type="caution">
    <text evidence="3">The sequence shown here is derived from an EMBL/GenBank/DDBJ whole genome shotgun (WGS) entry which is preliminary data.</text>
</comment>
<protein>
    <submittedName>
        <fullName evidence="3">IS110 family transposase</fullName>
    </submittedName>
</protein>
<dbReference type="GO" id="GO:0006313">
    <property type="term" value="P:DNA transposition"/>
    <property type="evidence" value="ECO:0007669"/>
    <property type="project" value="InterPro"/>
</dbReference>
<reference evidence="3 4" key="1">
    <citation type="submission" date="2019-04" db="EMBL/GenBank/DDBJ databases">
        <title>Three New Species of Nocardioides, Nocardioides euryhalodurans sp. nov., Nocardioides seonyuensis sp. nov. and Nocardioides eburneoflavus sp. nov. Isolated from Soil.</title>
        <authorList>
            <person name="Roh S.G."/>
            <person name="Lee C."/>
            <person name="Kim M.-K."/>
            <person name="Kim S.B."/>
        </authorList>
    </citation>
    <scope>NUCLEOTIDE SEQUENCE [LARGE SCALE GENOMIC DNA]</scope>
    <source>
        <strain evidence="3 4">MMS17-SY213</strain>
    </source>
</reference>
<dbReference type="RefSeq" id="WP_135839548.1">
    <property type="nucleotide sequence ID" value="NZ_SRRO01000001.1"/>
</dbReference>
<dbReference type="AlphaFoldDB" id="A0A4Z1CFN7"/>
<feature type="domain" description="Transposase IS116/IS110/IS902 C-terminal" evidence="2">
    <location>
        <begin position="253"/>
        <end position="330"/>
    </location>
</feature>
<dbReference type="InterPro" id="IPR003346">
    <property type="entry name" value="Transposase_20"/>
</dbReference>
<dbReference type="OrthoDB" id="9815354at2"/>
<dbReference type="PANTHER" id="PTHR33055">
    <property type="entry name" value="TRANSPOSASE FOR INSERTION SEQUENCE ELEMENT IS1111A"/>
    <property type="match status" value="1"/>
</dbReference>
<evidence type="ECO:0000313" key="3">
    <source>
        <dbReference type="EMBL" id="TGN65045.1"/>
    </source>
</evidence>
<dbReference type="GO" id="GO:0004803">
    <property type="term" value="F:transposase activity"/>
    <property type="evidence" value="ECO:0007669"/>
    <property type="project" value="InterPro"/>
</dbReference>
<dbReference type="InterPro" id="IPR002525">
    <property type="entry name" value="Transp_IS110-like_N"/>
</dbReference>
<proteinExistence type="predicted"/>
<dbReference type="PANTHER" id="PTHR33055:SF15">
    <property type="entry name" value="TRANSPOSASE-RELATED"/>
    <property type="match status" value="1"/>
</dbReference>
<evidence type="ECO:0000313" key="4">
    <source>
        <dbReference type="Proteomes" id="UP000297496"/>
    </source>
</evidence>
<evidence type="ECO:0000259" key="1">
    <source>
        <dbReference type="Pfam" id="PF01548"/>
    </source>
</evidence>
<evidence type="ECO:0000259" key="2">
    <source>
        <dbReference type="Pfam" id="PF02371"/>
    </source>
</evidence>
<keyword evidence="4" id="KW-1185">Reference proteome</keyword>